<dbReference type="Pfam" id="PF03466">
    <property type="entry name" value="LysR_substrate"/>
    <property type="match status" value="1"/>
</dbReference>
<dbReference type="InterPro" id="IPR036388">
    <property type="entry name" value="WH-like_DNA-bd_sf"/>
</dbReference>
<keyword evidence="7" id="KW-1185">Reference proteome</keyword>
<accession>A0ABT1XAQ6</accession>
<organism evidence="6 7">
    <name type="scientific">Roseomonas populi</name>
    <dbReference type="NCBI Taxonomy" id="3121582"/>
    <lineage>
        <taxon>Bacteria</taxon>
        <taxon>Pseudomonadati</taxon>
        <taxon>Pseudomonadota</taxon>
        <taxon>Alphaproteobacteria</taxon>
        <taxon>Acetobacterales</taxon>
        <taxon>Roseomonadaceae</taxon>
        <taxon>Roseomonas</taxon>
    </lineage>
</organism>
<dbReference type="EMBL" id="JANJOU010000030">
    <property type="protein sequence ID" value="MCR0985160.1"/>
    <property type="molecule type" value="Genomic_DNA"/>
</dbReference>
<dbReference type="PRINTS" id="PR00039">
    <property type="entry name" value="HTHLYSR"/>
</dbReference>
<reference evidence="6 7" key="1">
    <citation type="submission" date="2022-06" db="EMBL/GenBank/DDBJ databases">
        <title>Roseomonas CN29.</title>
        <authorList>
            <person name="Cheng Y."/>
            <person name="He X."/>
        </authorList>
    </citation>
    <scope>NUCLEOTIDE SEQUENCE [LARGE SCALE GENOMIC DNA]</scope>
    <source>
        <strain evidence="6 7">CN29</strain>
    </source>
</reference>
<keyword evidence="3" id="KW-0238">DNA-binding</keyword>
<dbReference type="SUPFAM" id="SSF53850">
    <property type="entry name" value="Periplasmic binding protein-like II"/>
    <property type="match status" value="1"/>
</dbReference>
<comment type="caution">
    <text evidence="6">The sequence shown here is derived from an EMBL/GenBank/DDBJ whole genome shotgun (WGS) entry which is preliminary data.</text>
</comment>
<dbReference type="InterPro" id="IPR005119">
    <property type="entry name" value="LysR_subst-bd"/>
</dbReference>
<evidence type="ECO:0000313" key="6">
    <source>
        <dbReference type="EMBL" id="MCR0985160.1"/>
    </source>
</evidence>
<dbReference type="RefSeq" id="WP_257718813.1">
    <property type="nucleotide sequence ID" value="NZ_JANJOU010000030.1"/>
</dbReference>
<dbReference type="PANTHER" id="PTHR30419">
    <property type="entry name" value="HTH-TYPE TRANSCRIPTIONAL REGULATOR YBHD"/>
    <property type="match status" value="1"/>
</dbReference>
<evidence type="ECO:0000256" key="2">
    <source>
        <dbReference type="ARBA" id="ARBA00023015"/>
    </source>
</evidence>
<dbReference type="PROSITE" id="PS50931">
    <property type="entry name" value="HTH_LYSR"/>
    <property type="match status" value="1"/>
</dbReference>
<proteinExistence type="inferred from homology"/>
<feature type="domain" description="HTH lysR-type" evidence="5">
    <location>
        <begin position="3"/>
        <end position="60"/>
    </location>
</feature>
<dbReference type="Pfam" id="PF00126">
    <property type="entry name" value="HTH_1"/>
    <property type="match status" value="1"/>
</dbReference>
<name>A0ABT1XAQ6_9PROT</name>
<evidence type="ECO:0000259" key="5">
    <source>
        <dbReference type="PROSITE" id="PS50931"/>
    </source>
</evidence>
<dbReference type="PANTHER" id="PTHR30419:SF8">
    <property type="entry name" value="NITROGEN ASSIMILATION TRANSCRIPTIONAL ACTIVATOR-RELATED"/>
    <property type="match status" value="1"/>
</dbReference>
<keyword evidence="2" id="KW-0805">Transcription regulation</keyword>
<dbReference type="Gene3D" id="3.40.190.10">
    <property type="entry name" value="Periplasmic binding protein-like II"/>
    <property type="match status" value="2"/>
</dbReference>
<dbReference type="InterPro" id="IPR036390">
    <property type="entry name" value="WH_DNA-bd_sf"/>
</dbReference>
<comment type="similarity">
    <text evidence="1">Belongs to the LysR transcriptional regulatory family.</text>
</comment>
<dbReference type="InterPro" id="IPR050950">
    <property type="entry name" value="HTH-type_LysR_regulators"/>
</dbReference>
<sequence>MSINLRQLRAFIAVAEAGNFTRAAGALHTAQPMVSSLVRELEEELGFRLFDRTTRRVELTEAAAEFLEDARRLTGELDRAVLRARGIGARRRGHLSIGAPPLLAAALLPGVIRDFARAAPGVTVTLLDRPIATISALVRDGEVQLGMGTFRREEGLARVPLVADQLSLLCRADHPLALRAEPGWADLAGLPLIALRPGNGIRDQVERGYEAAGLRAEPAFELDQIGTVVAMVEAGLGITVLPPYALGPLSTGSLVVRPLGRPSIMREIEIVHREGRSLPPAAAGFVRLLRAGAARLQSRPAG</sequence>
<dbReference type="Proteomes" id="UP001524642">
    <property type="component" value="Unassembled WGS sequence"/>
</dbReference>
<protein>
    <submittedName>
        <fullName evidence="6">LysR family transcriptional regulator</fullName>
    </submittedName>
</protein>
<keyword evidence="4" id="KW-0804">Transcription</keyword>
<dbReference type="CDD" id="cd08440">
    <property type="entry name" value="PBP2_LTTR_like_4"/>
    <property type="match status" value="1"/>
</dbReference>
<dbReference type="InterPro" id="IPR000847">
    <property type="entry name" value="LysR_HTH_N"/>
</dbReference>
<evidence type="ECO:0000256" key="1">
    <source>
        <dbReference type="ARBA" id="ARBA00009437"/>
    </source>
</evidence>
<evidence type="ECO:0000313" key="7">
    <source>
        <dbReference type="Proteomes" id="UP001524642"/>
    </source>
</evidence>
<evidence type="ECO:0000256" key="3">
    <source>
        <dbReference type="ARBA" id="ARBA00023125"/>
    </source>
</evidence>
<dbReference type="Gene3D" id="1.10.10.10">
    <property type="entry name" value="Winged helix-like DNA-binding domain superfamily/Winged helix DNA-binding domain"/>
    <property type="match status" value="1"/>
</dbReference>
<evidence type="ECO:0000256" key="4">
    <source>
        <dbReference type="ARBA" id="ARBA00023163"/>
    </source>
</evidence>
<dbReference type="SUPFAM" id="SSF46785">
    <property type="entry name" value="Winged helix' DNA-binding domain"/>
    <property type="match status" value="1"/>
</dbReference>
<gene>
    <name evidence="6" type="ORF">NRP21_24205</name>
</gene>